<organism evidence="2 3">
    <name type="scientific">Cyclobacterium plantarum</name>
    <dbReference type="NCBI Taxonomy" id="2716263"/>
    <lineage>
        <taxon>Bacteria</taxon>
        <taxon>Pseudomonadati</taxon>
        <taxon>Bacteroidota</taxon>
        <taxon>Cytophagia</taxon>
        <taxon>Cytophagales</taxon>
        <taxon>Cyclobacteriaceae</taxon>
        <taxon>Cyclobacterium</taxon>
    </lineage>
</organism>
<dbReference type="Pfam" id="PF00535">
    <property type="entry name" value="Glycos_transf_2"/>
    <property type="match status" value="1"/>
</dbReference>
<dbReference type="PANTHER" id="PTHR22916:SF3">
    <property type="entry name" value="UDP-GLCNAC:BETAGAL BETA-1,3-N-ACETYLGLUCOSAMINYLTRANSFERASE-LIKE PROTEIN 1"/>
    <property type="match status" value="1"/>
</dbReference>
<dbReference type="PANTHER" id="PTHR22916">
    <property type="entry name" value="GLYCOSYLTRANSFERASE"/>
    <property type="match status" value="1"/>
</dbReference>
<gene>
    <name evidence="2" type="ORF">G9Q97_20455</name>
</gene>
<dbReference type="Gene3D" id="3.90.550.10">
    <property type="entry name" value="Spore Coat Polysaccharide Biosynthesis Protein SpsA, Chain A"/>
    <property type="match status" value="1"/>
</dbReference>
<dbReference type="InterPro" id="IPR029044">
    <property type="entry name" value="Nucleotide-diphossugar_trans"/>
</dbReference>
<accession>A0ABX0HBP2</accession>
<dbReference type="InterPro" id="IPR001173">
    <property type="entry name" value="Glyco_trans_2-like"/>
</dbReference>
<comment type="caution">
    <text evidence="2">The sequence shown here is derived from an EMBL/GenBank/DDBJ whole genome shotgun (WGS) entry which is preliminary data.</text>
</comment>
<evidence type="ECO:0000259" key="1">
    <source>
        <dbReference type="Pfam" id="PF00535"/>
    </source>
</evidence>
<sequence length="222" mass="25431">MSSIPEISVLIATYNTPFQQLQRAINSVFNQSIQDFEIILVDDGSTNDPGKKLEAFCKKHASRIHFFRQENKGQSNAINKAVALSQGTFLSVLDADDEYLPQHLQSCKEQMTVYDLIASTTQTIVDQPGDYFVPDRLDPERLIHVDDCVLFATLFGKREVFLKRKFIDGYGADADFYDWAKKHFRLGKVDLRTYVYYRNNPESTCEQMKVKLGKKSNSPQIK</sequence>
<feature type="domain" description="Glycosyltransferase 2-like" evidence="1">
    <location>
        <begin position="8"/>
        <end position="129"/>
    </location>
</feature>
<evidence type="ECO:0000313" key="2">
    <source>
        <dbReference type="EMBL" id="NHE59188.1"/>
    </source>
</evidence>
<dbReference type="RefSeq" id="WP_166150330.1">
    <property type="nucleotide sequence ID" value="NZ_JAANYN010000011.1"/>
</dbReference>
<proteinExistence type="predicted"/>
<dbReference type="SUPFAM" id="SSF53448">
    <property type="entry name" value="Nucleotide-diphospho-sugar transferases"/>
    <property type="match status" value="1"/>
</dbReference>
<name>A0ABX0HBP2_9BACT</name>
<keyword evidence="3" id="KW-1185">Reference proteome</keyword>
<protein>
    <submittedName>
        <fullName evidence="2">Glycosyltransferase family 2 protein</fullName>
    </submittedName>
</protein>
<dbReference type="CDD" id="cd00761">
    <property type="entry name" value="Glyco_tranf_GTA_type"/>
    <property type="match status" value="1"/>
</dbReference>
<reference evidence="2 3" key="1">
    <citation type="submission" date="2020-03" db="EMBL/GenBank/DDBJ databases">
        <title>Cyclobacterium plantarum sp. nov., a marine bacterium isolated from a coastal-marine wetland.</title>
        <authorList>
            <person name="Sanchez-Porro C."/>
            <person name="Ventosa A."/>
            <person name="Amoozegar M."/>
        </authorList>
    </citation>
    <scope>NUCLEOTIDE SEQUENCE [LARGE SCALE GENOMIC DNA]</scope>
    <source>
        <strain evidence="2 3">GBPx2</strain>
    </source>
</reference>
<evidence type="ECO:0000313" key="3">
    <source>
        <dbReference type="Proteomes" id="UP000649799"/>
    </source>
</evidence>
<dbReference type="Proteomes" id="UP000649799">
    <property type="component" value="Unassembled WGS sequence"/>
</dbReference>
<dbReference type="EMBL" id="JAANYN010000011">
    <property type="protein sequence ID" value="NHE59188.1"/>
    <property type="molecule type" value="Genomic_DNA"/>
</dbReference>